<proteinExistence type="predicted"/>
<reference evidence="1" key="1">
    <citation type="submission" date="2015-12" db="EMBL/GenBank/DDBJ databases">
        <title>Gene expression during late stages of embryo sac development: a critical building block for successful pollen-pistil interactions.</title>
        <authorList>
            <person name="Liu Y."/>
            <person name="Joly V."/>
            <person name="Sabar M."/>
            <person name="Matton D.P."/>
        </authorList>
    </citation>
    <scope>NUCLEOTIDE SEQUENCE</scope>
</reference>
<protein>
    <submittedName>
        <fullName evidence="1">Putative ovule protein</fullName>
    </submittedName>
</protein>
<dbReference type="AlphaFoldDB" id="A0A0V0GS46"/>
<accession>A0A0V0GS46</accession>
<evidence type="ECO:0000313" key="1">
    <source>
        <dbReference type="EMBL" id="JAP10102.1"/>
    </source>
</evidence>
<name>A0A0V0GS46_SOLCH</name>
<dbReference type="EMBL" id="GEDG01033736">
    <property type="protein sequence ID" value="JAP10102.1"/>
    <property type="molecule type" value="Transcribed_RNA"/>
</dbReference>
<organism evidence="1">
    <name type="scientific">Solanum chacoense</name>
    <name type="common">Chaco potato</name>
    <dbReference type="NCBI Taxonomy" id="4108"/>
    <lineage>
        <taxon>Eukaryota</taxon>
        <taxon>Viridiplantae</taxon>
        <taxon>Streptophyta</taxon>
        <taxon>Embryophyta</taxon>
        <taxon>Tracheophyta</taxon>
        <taxon>Spermatophyta</taxon>
        <taxon>Magnoliopsida</taxon>
        <taxon>eudicotyledons</taxon>
        <taxon>Gunneridae</taxon>
        <taxon>Pentapetalae</taxon>
        <taxon>asterids</taxon>
        <taxon>lamiids</taxon>
        <taxon>Solanales</taxon>
        <taxon>Solanaceae</taxon>
        <taxon>Solanoideae</taxon>
        <taxon>Solaneae</taxon>
        <taxon>Solanum</taxon>
    </lineage>
</organism>
<sequence>MAIIKLNISFATKKVIFVGNLIKFNDNERTLEVQIITFSNRFSSNYNWHYTMAMLNYVNLMTVTLNQ</sequence>